<dbReference type="Proteomes" id="UP000703315">
    <property type="component" value="Unassembled WGS sequence"/>
</dbReference>
<accession>A0A921FNA0</accession>
<keyword evidence="1" id="KW-1133">Transmembrane helix</keyword>
<dbReference type="EMBL" id="DYXC01000122">
    <property type="protein sequence ID" value="HJF15285.1"/>
    <property type="molecule type" value="Genomic_DNA"/>
</dbReference>
<keyword evidence="1" id="KW-0472">Membrane</keyword>
<proteinExistence type="predicted"/>
<feature type="non-terminal residue" evidence="2">
    <location>
        <position position="1"/>
    </location>
</feature>
<dbReference type="RefSeq" id="WP_303907126.1">
    <property type="nucleotide sequence ID" value="NZ_DYXC01000122.1"/>
</dbReference>
<gene>
    <name evidence="2" type="ORF">K8V32_10890</name>
</gene>
<evidence type="ECO:0000256" key="1">
    <source>
        <dbReference type="SAM" id="Phobius"/>
    </source>
</evidence>
<name>A0A921FNA0_9MICC</name>
<comment type="caution">
    <text evidence="2">The sequence shown here is derived from an EMBL/GenBank/DDBJ whole genome shotgun (WGS) entry which is preliminary data.</text>
</comment>
<reference evidence="2" key="2">
    <citation type="submission" date="2021-09" db="EMBL/GenBank/DDBJ databases">
        <authorList>
            <person name="Gilroy R."/>
        </authorList>
    </citation>
    <scope>NUCLEOTIDE SEQUENCE</scope>
    <source>
        <strain evidence="2">ChiHjej13B12-14962</strain>
    </source>
</reference>
<keyword evidence="1" id="KW-0812">Transmembrane</keyword>
<evidence type="ECO:0000313" key="3">
    <source>
        <dbReference type="Proteomes" id="UP000703315"/>
    </source>
</evidence>
<dbReference type="AlphaFoldDB" id="A0A921FNA0"/>
<reference evidence="2" key="1">
    <citation type="journal article" date="2021" name="PeerJ">
        <title>Extensive microbial diversity within the chicken gut microbiome revealed by metagenomics and culture.</title>
        <authorList>
            <person name="Gilroy R."/>
            <person name="Ravi A."/>
            <person name="Getino M."/>
            <person name="Pursley I."/>
            <person name="Horton D.L."/>
            <person name="Alikhan N.F."/>
            <person name="Baker D."/>
            <person name="Gharbi K."/>
            <person name="Hall N."/>
            <person name="Watson M."/>
            <person name="Adriaenssens E.M."/>
            <person name="Foster-Nyarko E."/>
            <person name="Jarju S."/>
            <person name="Secka A."/>
            <person name="Antonio M."/>
            <person name="Oren A."/>
            <person name="Chaudhuri R.R."/>
            <person name="La Ragione R."/>
            <person name="Hildebrand F."/>
            <person name="Pallen M.J."/>
        </authorList>
    </citation>
    <scope>NUCLEOTIDE SEQUENCE</scope>
    <source>
        <strain evidence="2">ChiHjej13B12-14962</strain>
    </source>
</reference>
<sequence>RRYSPRPERGGLVMYAWFFHLLPGPTWFRWILVLALLAVVVVVLMEVVYPWIAEFGFFSDATLDIE</sequence>
<protein>
    <submittedName>
        <fullName evidence="2">Uncharacterized protein</fullName>
    </submittedName>
</protein>
<feature type="transmembrane region" description="Helical" evidence="1">
    <location>
        <begin position="27"/>
        <end position="49"/>
    </location>
</feature>
<evidence type="ECO:0000313" key="2">
    <source>
        <dbReference type="EMBL" id="HJF15285.1"/>
    </source>
</evidence>
<organism evidence="2 3">
    <name type="scientific">Enteractinococcus helveticum</name>
    <dbReference type="NCBI Taxonomy" id="1837282"/>
    <lineage>
        <taxon>Bacteria</taxon>
        <taxon>Bacillati</taxon>
        <taxon>Actinomycetota</taxon>
        <taxon>Actinomycetes</taxon>
        <taxon>Micrococcales</taxon>
        <taxon>Micrococcaceae</taxon>
    </lineage>
</organism>